<dbReference type="Pfam" id="PF24882">
    <property type="entry name" value="WHD_ORC2"/>
    <property type="match status" value="1"/>
</dbReference>
<evidence type="ECO:0000256" key="4">
    <source>
        <dbReference type="ARBA" id="ARBA00023242"/>
    </source>
</evidence>
<dbReference type="GO" id="GO:0003688">
    <property type="term" value="F:DNA replication origin binding"/>
    <property type="evidence" value="ECO:0007669"/>
    <property type="project" value="UniProtKB-UniRule"/>
</dbReference>
<feature type="compositionally biased region" description="Low complexity" evidence="6">
    <location>
        <begin position="126"/>
        <end position="141"/>
    </location>
</feature>
<sequence>MAPNTNNPPNKPPPKSKANNTTNNNNALYKQKKGRIAKAFPKSYKNKAKSYEFMMMHREQQQQQQQRMNDTDDDKNDDEDVAKEQDLMMKTSDDEKKKKDDDDDENDEKHYVLDLGEMQRRLASERNTTNTRRSNNTNNTNKRVGYQSAKGKRGGGRTINQNANLADLDLADEETVRNALSSLPVSHYEERKRKAESLEMRYPEWFRYLTHDFSVLLYGFGSKKQVLEDFARRYLLDGAVVVVNGYQQRVSALAILNQCAFALSDESENLMHHSSNNNNGGSSNNGFADVANNAQALLRRIAELTTDHSGGGGEKTNENGDAMMMHNITNNTTTTTTTGGTAATKNTRGSRRDGGNGNNSAAALASLRDANVNASYERDKNHYQSTASFNDGGSASRLYLVVHNIDGVAMRNAETQSILGELSSFPRVHLIASVDHVNAPLLWSKREAAKFNWIYQKAVTFAPYAKETANDPQLLASKGEERHVRGAANVLKSLTRNARIIYRIIAEAQISENGQGLTFPQLFQLSRESFLVTAELALRGVLTEFTDHELIKIKKVSDNEDLITVPLDNNALEQLVEDECEEIHNFF</sequence>
<evidence type="ECO:0000259" key="7">
    <source>
        <dbReference type="Pfam" id="PF04084"/>
    </source>
</evidence>
<dbReference type="PANTHER" id="PTHR14052:SF0">
    <property type="entry name" value="ORIGIN RECOGNITION COMPLEX SUBUNIT 2"/>
    <property type="match status" value="1"/>
</dbReference>
<feature type="domain" description="Origin recognition complex subunit 2 RecA-like" evidence="7">
    <location>
        <begin position="196"/>
        <end position="278"/>
    </location>
</feature>
<feature type="compositionally biased region" description="Basic and acidic residues" evidence="6">
    <location>
        <begin position="107"/>
        <end position="124"/>
    </location>
</feature>
<organism evidence="9 10">
    <name type="scientific">Bathycoccus prasinos</name>
    <dbReference type="NCBI Taxonomy" id="41875"/>
    <lineage>
        <taxon>Eukaryota</taxon>
        <taxon>Viridiplantae</taxon>
        <taxon>Chlorophyta</taxon>
        <taxon>Mamiellophyceae</taxon>
        <taxon>Mamiellales</taxon>
        <taxon>Bathycoccaceae</taxon>
        <taxon>Bathycoccus</taxon>
    </lineage>
</organism>
<feature type="compositionally biased region" description="Low complexity" evidence="6">
    <location>
        <begin position="330"/>
        <end position="344"/>
    </location>
</feature>
<comment type="function">
    <text evidence="5">Component of the origin recognition complex (ORC) that binds origins of replication. DNA-binding is ATP-dependent. ORC is required to assemble the pre-replication complex necessary to initiate DNA replication.</text>
</comment>
<dbReference type="STRING" id="41875.K8EQ80"/>
<dbReference type="PANTHER" id="PTHR14052">
    <property type="entry name" value="ORIGIN RECOGNITION COMPLEX SUBUNIT 2"/>
    <property type="match status" value="1"/>
</dbReference>
<gene>
    <name evidence="9" type="ordered locus">Bathy17g01810</name>
</gene>
<dbReference type="EMBL" id="FO082262">
    <property type="protein sequence ID" value="CCO20392.1"/>
    <property type="molecule type" value="Genomic_DNA"/>
</dbReference>
<accession>K8EQ80</accession>
<feature type="domain" description="Origin recognition complex subunit 2 winged-helix" evidence="8">
    <location>
        <begin position="513"/>
        <end position="570"/>
    </location>
</feature>
<feature type="domain" description="Origin recognition complex subunit 2 RecA-like" evidence="7">
    <location>
        <begin position="383"/>
        <end position="457"/>
    </location>
</feature>
<evidence type="ECO:0000256" key="6">
    <source>
        <dbReference type="SAM" id="MobiDB-lite"/>
    </source>
</evidence>
<comment type="subcellular location">
    <subcellularLocation>
        <location evidence="1 5">Nucleus</location>
    </subcellularLocation>
</comment>
<feature type="region of interest" description="Disordered" evidence="6">
    <location>
        <begin position="1"/>
        <end position="159"/>
    </location>
</feature>
<dbReference type="Pfam" id="PF04084">
    <property type="entry name" value="RecA-like_ORC2"/>
    <property type="match status" value="2"/>
</dbReference>
<dbReference type="eggNOG" id="KOG2928">
    <property type="taxonomic scope" value="Eukaryota"/>
</dbReference>
<keyword evidence="10" id="KW-1185">Reference proteome</keyword>
<keyword evidence="3 5" id="KW-0235">DNA replication</keyword>
<protein>
    <recommendedName>
        <fullName evidence="5">Origin recognition complex subunit 2</fullName>
    </recommendedName>
</protein>
<proteinExistence type="inferred from homology"/>
<evidence type="ECO:0000256" key="3">
    <source>
        <dbReference type="ARBA" id="ARBA00022705"/>
    </source>
</evidence>
<name>K8EQ80_9CHLO</name>
<evidence type="ECO:0000313" key="9">
    <source>
        <dbReference type="EMBL" id="CCO20392.1"/>
    </source>
</evidence>
<dbReference type="InterPro" id="IPR056773">
    <property type="entry name" value="WHD_ORC2"/>
</dbReference>
<evidence type="ECO:0000256" key="1">
    <source>
        <dbReference type="ARBA" id="ARBA00004123"/>
    </source>
</evidence>
<dbReference type="InterPro" id="IPR056772">
    <property type="entry name" value="RecA-like_ORC2"/>
</dbReference>
<feature type="compositionally biased region" description="Low complexity" evidence="6">
    <location>
        <begin position="16"/>
        <end position="27"/>
    </location>
</feature>
<evidence type="ECO:0000256" key="2">
    <source>
        <dbReference type="ARBA" id="ARBA00007421"/>
    </source>
</evidence>
<reference evidence="9 10" key="1">
    <citation type="submission" date="2011-10" db="EMBL/GenBank/DDBJ databases">
        <authorList>
            <person name="Genoscope - CEA"/>
        </authorList>
    </citation>
    <scope>NUCLEOTIDE SEQUENCE [LARGE SCALE GENOMIC DNA]</scope>
    <source>
        <strain evidence="9 10">RCC 1105</strain>
    </source>
</reference>
<evidence type="ECO:0000313" key="10">
    <source>
        <dbReference type="Proteomes" id="UP000198341"/>
    </source>
</evidence>
<comment type="similarity">
    <text evidence="2 5">Belongs to the ORC2 family.</text>
</comment>
<evidence type="ECO:0000259" key="8">
    <source>
        <dbReference type="Pfam" id="PF24882"/>
    </source>
</evidence>
<evidence type="ECO:0000256" key="5">
    <source>
        <dbReference type="RuleBase" id="RU368084"/>
    </source>
</evidence>
<dbReference type="GeneID" id="19011088"/>
<dbReference type="GO" id="GO:0006260">
    <property type="term" value="P:DNA replication"/>
    <property type="evidence" value="ECO:0007669"/>
    <property type="project" value="UniProtKB-UniRule"/>
</dbReference>
<dbReference type="KEGG" id="bpg:Bathy17g01810"/>
<dbReference type="OrthoDB" id="20198at2759"/>
<feature type="compositionally biased region" description="Basic and acidic residues" evidence="6">
    <location>
        <begin position="82"/>
        <end position="100"/>
    </location>
</feature>
<comment type="subunit">
    <text evidence="5">Component of the origin recognition complex (ORC).</text>
</comment>
<keyword evidence="4 5" id="KW-0539">Nucleus</keyword>
<feature type="compositionally biased region" description="Acidic residues" evidence="6">
    <location>
        <begin position="71"/>
        <end position="81"/>
    </location>
</feature>
<feature type="region of interest" description="Disordered" evidence="6">
    <location>
        <begin position="330"/>
        <end position="361"/>
    </location>
</feature>
<dbReference type="RefSeq" id="XP_007508288.1">
    <property type="nucleotide sequence ID" value="XM_007508226.1"/>
</dbReference>
<dbReference type="InterPro" id="IPR007220">
    <property type="entry name" value="ORC2"/>
</dbReference>
<dbReference type="Proteomes" id="UP000198341">
    <property type="component" value="Chromosome 17"/>
</dbReference>
<dbReference type="AlphaFoldDB" id="K8EQ80"/>
<dbReference type="GO" id="GO:0005664">
    <property type="term" value="C:nuclear origin of replication recognition complex"/>
    <property type="evidence" value="ECO:0007669"/>
    <property type="project" value="UniProtKB-UniRule"/>
</dbReference>